<dbReference type="Pfam" id="PF13443">
    <property type="entry name" value="HTH_26"/>
    <property type="match status" value="1"/>
</dbReference>
<evidence type="ECO:0000313" key="2">
    <source>
        <dbReference type="EMBL" id="MBO8429952.1"/>
    </source>
</evidence>
<evidence type="ECO:0000313" key="3">
    <source>
        <dbReference type="Proteomes" id="UP000823632"/>
    </source>
</evidence>
<dbReference type="SUPFAM" id="SSF47413">
    <property type="entry name" value="lambda repressor-like DNA-binding domains"/>
    <property type="match status" value="1"/>
</dbReference>
<accession>A0A9D9GZH1</accession>
<gene>
    <name evidence="2" type="ORF">IAC76_01055</name>
</gene>
<dbReference type="GO" id="GO:0003677">
    <property type="term" value="F:DNA binding"/>
    <property type="evidence" value="ECO:0007669"/>
    <property type="project" value="InterPro"/>
</dbReference>
<evidence type="ECO:0000259" key="1">
    <source>
        <dbReference type="PROSITE" id="PS50943"/>
    </source>
</evidence>
<dbReference type="PROSITE" id="PS50943">
    <property type="entry name" value="HTH_CROC1"/>
    <property type="match status" value="1"/>
</dbReference>
<dbReference type="InterPro" id="IPR010982">
    <property type="entry name" value="Lambda_DNA-bd_dom_sf"/>
</dbReference>
<name>A0A9D9GZH1_9BACT</name>
<dbReference type="PANTHER" id="PTHR37301:SF1">
    <property type="entry name" value="DNA-BINDING PROTEIN"/>
    <property type="match status" value="1"/>
</dbReference>
<dbReference type="Gene3D" id="1.10.260.40">
    <property type="entry name" value="lambda repressor-like DNA-binding domains"/>
    <property type="match status" value="1"/>
</dbReference>
<sequence>MIKNNVSTIIGSRRLSVAETARLANLKYNTVDDLYNDKTKGVKFETLNKLCWALDCSPNDLFVYIPD</sequence>
<dbReference type="AlphaFoldDB" id="A0A9D9GZH1"/>
<proteinExistence type="predicted"/>
<dbReference type="Proteomes" id="UP000823632">
    <property type="component" value="Unassembled WGS sequence"/>
</dbReference>
<dbReference type="EMBL" id="JADIND010000022">
    <property type="protein sequence ID" value="MBO8429952.1"/>
    <property type="molecule type" value="Genomic_DNA"/>
</dbReference>
<organism evidence="2 3">
    <name type="scientific">Candidatus Scatousia excrementipullorum</name>
    <dbReference type="NCBI Taxonomy" id="2840936"/>
    <lineage>
        <taxon>Bacteria</taxon>
        <taxon>Candidatus Scatousia</taxon>
    </lineage>
</organism>
<reference evidence="2" key="2">
    <citation type="journal article" date="2021" name="PeerJ">
        <title>Extensive microbial diversity within the chicken gut microbiome revealed by metagenomics and culture.</title>
        <authorList>
            <person name="Gilroy R."/>
            <person name="Ravi A."/>
            <person name="Getino M."/>
            <person name="Pursley I."/>
            <person name="Horton D.L."/>
            <person name="Alikhan N.F."/>
            <person name="Baker D."/>
            <person name="Gharbi K."/>
            <person name="Hall N."/>
            <person name="Watson M."/>
            <person name="Adriaenssens E.M."/>
            <person name="Foster-Nyarko E."/>
            <person name="Jarju S."/>
            <person name="Secka A."/>
            <person name="Antonio M."/>
            <person name="Oren A."/>
            <person name="Chaudhuri R.R."/>
            <person name="La Ragione R."/>
            <person name="Hildebrand F."/>
            <person name="Pallen M.J."/>
        </authorList>
    </citation>
    <scope>NUCLEOTIDE SEQUENCE</scope>
    <source>
        <strain evidence="2">10192</strain>
    </source>
</reference>
<protein>
    <submittedName>
        <fullName evidence="2">Helix-turn-helix transcriptional regulator</fullName>
    </submittedName>
</protein>
<feature type="domain" description="HTH cro/C1-type" evidence="1">
    <location>
        <begin position="12"/>
        <end position="61"/>
    </location>
</feature>
<reference evidence="2" key="1">
    <citation type="submission" date="2020-10" db="EMBL/GenBank/DDBJ databases">
        <authorList>
            <person name="Gilroy R."/>
        </authorList>
    </citation>
    <scope>NUCLEOTIDE SEQUENCE</scope>
    <source>
        <strain evidence="2">10192</strain>
    </source>
</reference>
<dbReference type="PANTHER" id="PTHR37301">
    <property type="entry name" value="DNA-BINDING PROTEIN-RELATED"/>
    <property type="match status" value="1"/>
</dbReference>
<dbReference type="InterPro" id="IPR001387">
    <property type="entry name" value="Cro/C1-type_HTH"/>
</dbReference>
<comment type="caution">
    <text evidence="2">The sequence shown here is derived from an EMBL/GenBank/DDBJ whole genome shotgun (WGS) entry which is preliminary data.</text>
</comment>